<dbReference type="Proteomes" id="UP000837857">
    <property type="component" value="Chromosome 27"/>
</dbReference>
<organism evidence="2 3">
    <name type="scientific">Iphiclides podalirius</name>
    <name type="common">scarce swallowtail</name>
    <dbReference type="NCBI Taxonomy" id="110791"/>
    <lineage>
        <taxon>Eukaryota</taxon>
        <taxon>Metazoa</taxon>
        <taxon>Ecdysozoa</taxon>
        <taxon>Arthropoda</taxon>
        <taxon>Hexapoda</taxon>
        <taxon>Insecta</taxon>
        <taxon>Pterygota</taxon>
        <taxon>Neoptera</taxon>
        <taxon>Endopterygota</taxon>
        <taxon>Lepidoptera</taxon>
        <taxon>Glossata</taxon>
        <taxon>Ditrysia</taxon>
        <taxon>Papilionoidea</taxon>
        <taxon>Papilionidae</taxon>
        <taxon>Papilioninae</taxon>
        <taxon>Iphiclides</taxon>
    </lineage>
</organism>
<protein>
    <submittedName>
        <fullName evidence="2">Uncharacterized protein</fullName>
    </submittedName>
</protein>
<keyword evidence="3" id="KW-1185">Reference proteome</keyword>
<accession>A0ABN8INX6</accession>
<proteinExistence type="predicted"/>
<sequence>MKSRNDVLLRMSDDPNGVVGSVPASCVRGAGSLPDSVRRADAKIGPERPRATLLLAVSPQRTFRDARNQLEVPNPVPETQEREPEPTDRRA</sequence>
<name>A0ABN8INX6_9NEOP</name>
<dbReference type="EMBL" id="OW152839">
    <property type="protein sequence ID" value="CAH2060465.1"/>
    <property type="molecule type" value="Genomic_DNA"/>
</dbReference>
<evidence type="ECO:0000313" key="3">
    <source>
        <dbReference type="Proteomes" id="UP000837857"/>
    </source>
</evidence>
<gene>
    <name evidence="2" type="ORF">IPOD504_LOCUS11065</name>
</gene>
<feature type="non-terminal residue" evidence="2">
    <location>
        <position position="1"/>
    </location>
</feature>
<feature type="compositionally biased region" description="Basic and acidic residues" evidence="1">
    <location>
        <begin position="79"/>
        <end position="91"/>
    </location>
</feature>
<feature type="region of interest" description="Disordered" evidence="1">
    <location>
        <begin position="60"/>
        <end position="91"/>
    </location>
</feature>
<reference evidence="2" key="1">
    <citation type="submission" date="2022-03" db="EMBL/GenBank/DDBJ databases">
        <authorList>
            <person name="Martin H S."/>
        </authorList>
    </citation>
    <scope>NUCLEOTIDE SEQUENCE</scope>
</reference>
<evidence type="ECO:0000256" key="1">
    <source>
        <dbReference type="SAM" id="MobiDB-lite"/>
    </source>
</evidence>
<evidence type="ECO:0000313" key="2">
    <source>
        <dbReference type="EMBL" id="CAH2060465.1"/>
    </source>
</evidence>